<organism evidence="4 5">
    <name type="scientific">Megasphaera lornae</name>
    <dbReference type="NCBI Taxonomy" id="1000568"/>
    <lineage>
        <taxon>Bacteria</taxon>
        <taxon>Bacillati</taxon>
        <taxon>Bacillota</taxon>
        <taxon>Negativicutes</taxon>
        <taxon>Veillonellales</taxon>
        <taxon>Veillonellaceae</taxon>
        <taxon>Megasphaera</taxon>
    </lineage>
</organism>
<comment type="caution">
    <text evidence="4">The sequence shown here is derived from an EMBL/GenBank/DDBJ whole genome shotgun (WGS) entry which is preliminary data.</text>
</comment>
<reference evidence="4 5" key="1">
    <citation type="submission" date="2011-04" db="EMBL/GenBank/DDBJ databases">
        <authorList>
            <person name="Harkins D.M."/>
            <person name="Madupu R."/>
            <person name="Durkin A.S."/>
            <person name="Torralba M."/>
            <person name="Methe B."/>
            <person name="Sutton G.G."/>
            <person name="Nelson K.E."/>
        </authorList>
    </citation>
    <scope>NUCLEOTIDE SEQUENCE [LARGE SCALE GENOMIC DNA]</scope>
    <source>
        <strain evidence="4 5">UPII 199-6</strain>
    </source>
</reference>
<sequence length="651" mass="71303">MINWRKIRKIAGYSRLLVLCCVMTMSVQAQEFMAVKDVQEGMTGYAKTVVHGTAIETFPVKIIGVMKNSGPSGDLVLAEFSGPLIERSGGIAQGMSGSPVYINGKLLGAVAYGWSFTKSRLGMITPITDMVKLWNVPNENEMRPFNAREASLIPITTPLMTSGLDSASLQWFVGKLPQYRFHPVAAPTSSGDGASVALEPGSAVAAALMNGDMKMGAIGTVTYVDGDHIVAFGHPFLKKGSINYFMHNAYIFTIVNSLNTSFKLGSIGRETGVIEQDRGAGIAGRRNDLRPGIPVIIKATDEDTGTTLEKRVKIVEDNELTPVLASTAVYNTINKTLDRFGGGTVSLTYTIRGAGGTDRDITRHNMYYSSENINEKSIDELYNVLDMLKHNEFIAYPVLDIQMNVRVSQAKKTARIVDASAAPAVVAPGDEIYLKVKLHPYRGADETRILSFTVPKDQPPGEMILEIRGGGVTPLPYLIERQKYNLTDEILARLRHYKDFAELKKKIETEESNNDLVVEILDKNVSMVPDKKDTSDKVKIREKVENPTDSDLRKPHKKGAKEEKDTEAKTLVPTPYIILGDGQLTFQVVRPQEREKYRKKYRSAAGASAVMKAAIETAEGATKKDRKDSKTKNAEEAAAVSADTDTVIGSL</sequence>
<feature type="region of interest" description="Disordered" evidence="1">
    <location>
        <begin position="529"/>
        <end position="567"/>
    </location>
</feature>
<proteinExistence type="predicted"/>
<dbReference type="RefSeq" id="WP_007391290.1">
    <property type="nucleotide sequence ID" value="NZ_AFIJ01000032.1"/>
</dbReference>
<evidence type="ECO:0000256" key="1">
    <source>
        <dbReference type="SAM" id="MobiDB-lite"/>
    </source>
</evidence>
<gene>
    <name evidence="4" type="ORF">HMPREF1039_0399</name>
</gene>
<keyword evidence="5" id="KW-1185">Reference proteome</keyword>
<feature type="compositionally biased region" description="Basic and acidic residues" evidence="1">
    <location>
        <begin position="529"/>
        <end position="553"/>
    </location>
</feature>
<dbReference type="InterPro" id="IPR008763">
    <property type="entry name" value="Peptidase_S55"/>
</dbReference>
<dbReference type="EMBL" id="AFIJ01000032">
    <property type="protein sequence ID" value="EGL39918.1"/>
    <property type="molecule type" value="Genomic_DNA"/>
</dbReference>
<evidence type="ECO:0000313" key="5">
    <source>
        <dbReference type="Proteomes" id="UP000004018"/>
    </source>
</evidence>
<evidence type="ECO:0000259" key="3">
    <source>
        <dbReference type="PROSITE" id="PS51494"/>
    </source>
</evidence>
<name>A0ABN0D0Y2_9FIRM</name>
<dbReference type="Proteomes" id="UP000004018">
    <property type="component" value="Unassembled WGS sequence"/>
</dbReference>
<evidence type="ECO:0000313" key="4">
    <source>
        <dbReference type="EMBL" id="EGL39918.1"/>
    </source>
</evidence>
<dbReference type="PROSITE" id="PS51494">
    <property type="entry name" value="SPOIVB"/>
    <property type="match status" value="1"/>
</dbReference>
<feature type="region of interest" description="Disordered" evidence="1">
    <location>
        <begin position="618"/>
        <end position="651"/>
    </location>
</feature>
<feature type="compositionally biased region" description="Basic and acidic residues" evidence="1">
    <location>
        <begin position="621"/>
        <end position="635"/>
    </location>
</feature>
<feature type="domain" description="Peptidase S55" evidence="3">
    <location>
        <begin position="1"/>
        <end position="146"/>
    </location>
</feature>
<evidence type="ECO:0000256" key="2">
    <source>
        <dbReference type="SAM" id="SignalP"/>
    </source>
</evidence>
<protein>
    <recommendedName>
        <fullName evidence="3">Peptidase S55 domain-containing protein</fullName>
    </recommendedName>
</protein>
<feature type="signal peptide" evidence="2">
    <location>
        <begin position="1"/>
        <end position="29"/>
    </location>
</feature>
<keyword evidence="2" id="KW-0732">Signal</keyword>
<feature type="chain" id="PRO_5045590603" description="Peptidase S55 domain-containing protein" evidence="2">
    <location>
        <begin position="30"/>
        <end position="651"/>
    </location>
</feature>
<accession>A0ABN0D0Y2</accession>
<dbReference type="Pfam" id="PF05580">
    <property type="entry name" value="Peptidase_S55"/>
    <property type="match status" value="1"/>
</dbReference>